<name>A0A9Q0KH05_9MAGN</name>
<feature type="region of interest" description="Disordered" evidence="5">
    <location>
        <begin position="1"/>
        <end position="47"/>
    </location>
</feature>
<dbReference type="Pfam" id="PF00249">
    <property type="entry name" value="Myb_DNA-binding"/>
    <property type="match status" value="1"/>
</dbReference>
<keyword evidence="1" id="KW-0805">Transcription regulation</keyword>
<evidence type="ECO:0000256" key="4">
    <source>
        <dbReference type="SAM" id="Coils"/>
    </source>
</evidence>
<sequence>MKENENSCDDLKMDPCTSISKNKEKSCSNSSISIENESENKKSSSTRLRPYVRSKLPRLRWTPDLHLCFINAIESLGGNDRATPKLVLQLMNVKDLSIAHVKSHLQMYRNKKMEEQSQVAIDKKHLMETGLNFIHNPCQISLLQSLNERITSNNAITPISMEDNRAAQFQARLKETREEANTIKRKVEEHDLDLCLSLNSKAGQQKKFRRIWEEQQEDTDLCLSLLSPMERYSFDPNQTSKPVRLEENDCRMNSRMATTLNLTL</sequence>
<reference evidence="7" key="1">
    <citation type="journal article" date="2023" name="Plant J.">
        <title>The genome of the king protea, Protea cynaroides.</title>
        <authorList>
            <person name="Chang J."/>
            <person name="Duong T.A."/>
            <person name="Schoeman C."/>
            <person name="Ma X."/>
            <person name="Roodt D."/>
            <person name="Barker N."/>
            <person name="Li Z."/>
            <person name="Van de Peer Y."/>
            <person name="Mizrachi E."/>
        </authorList>
    </citation>
    <scope>NUCLEOTIDE SEQUENCE</scope>
    <source>
        <tissue evidence="7">Young leaves</tissue>
    </source>
</reference>
<evidence type="ECO:0000259" key="6">
    <source>
        <dbReference type="PROSITE" id="PS51294"/>
    </source>
</evidence>
<gene>
    <name evidence="7" type="ORF">NE237_003451</name>
</gene>
<keyword evidence="3" id="KW-0539">Nucleus</keyword>
<dbReference type="InterPro" id="IPR009057">
    <property type="entry name" value="Homeodomain-like_sf"/>
</dbReference>
<dbReference type="InterPro" id="IPR006447">
    <property type="entry name" value="Myb_dom_plants"/>
</dbReference>
<dbReference type="PROSITE" id="PS51294">
    <property type="entry name" value="HTH_MYB"/>
    <property type="match status" value="1"/>
</dbReference>
<keyword evidence="8" id="KW-1185">Reference proteome</keyword>
<dbReference type="Proteomes" id="UP001141806">
    <property type="component" value="Unassembled WGS sequence"/>
</dbReference>
<keyword evidence="4" id="KW-0175">Coiled coil</keyword>
<dbReference type="NCBIfam" id="TIGR01557">
    <property type="entry name" value="myb_SHAQKYF"/>
    <property type="match status" value="1"/>
</dbReference>
<evidence type="ECO:0000256" key="3">
    <source>
        <dbReference type="ARBA" id="ARBA00023242"/>
    </source>
</evidence>
<dbReference type="OrthoDB" id="551907at2759"/>
<dbReference type="InterPro" id="IPR017930">
    <property type="entry name" value="Myb_dom"/>
</dbReference>
<dbReference type="SUPFAM" id="SSF46689">
    <property type="entry name" value="Homeodomain-like"/>
    <property type="match status" value="1"/>
</dbReference>
<dbReference type="PANTHER" id="PTHR31314:SF164">
    <property type="entry name" value="HTH MYB-TYPE DOMAIN-CONTAINING PROTEIN"/>
    <property type="match status" value="1"/>
</dbReference>
<dbReference type="EMBL" id="JAMYWD010000005">
    <property type="protein sequence ID" value="KAJ4970352.1"/>
    <property type="molecule type" value="Genomic_DNA"/>
</dbReference>
<dbReference type="GO" id="GO:0003700">
    <property type="term" value="F:DNA-binding transcription factor activity"/>
    <property type="evidence" value="ECO:0007669"/>
    <property type="project" value="InterPro"/>
</dbReference>
<proteinExistence type="predicted"/>
<dbReference type="InterPro" id="IPR001005">
    <property type="entry name" value="SANT/Myb"/>
</dbReference>
<feature type="compositionally biased region" description="Basic and acidic residues" evidence="5">
    <location>
        <begin position="1"/>
        <end position="13"/>
    </location>
</feature>
<protein>
    <recommendedName>
        <fullName evidence="6">HTH myb-type domain-containing protein</fullName>
    </recommendedName>
</protein>
<dbReference type="InterPro" id="IPR046955">
    <property type="entry name" value="PHR1-like"/>
</dbReference>
<evidence type="ECO:0000313" key="7">
    <source>
        <dbReference type="EMBL" id="KAJ4970352.1"/>
    </source>
</evidence>
<evidence type="ECO:0000256" key="2">
    <source>
        <dbReference type="ARBA" id="ARBA00023163"/>
    </source>
</evidence>
<evidence type="ECO:0000256" key="1">
    <source>
        <dbReference type="ARBA" id="ARBA00023015"/>
    </source>
</evidence>
<dbReference type="AlphaFoldDB" id="A0A9Q0KH05"/>
<feature type="domain" description="HTH myb-type" evidence="6">
    <location>
        <begin position="53"/>
        <end position="113"/>
    </location>
</feature>
<dbReference type="GO" id="GO:0003677">
    <property type="term" value="F:DNA binding"/>
    <property type="evidence" value="ECO:0007669"/>
    <property type="project" value="InterPro"/>
</dbReference>
<feature type="coiled-coil region" evidence="4">
    <location>
        <begin position="159"/>
        <end position="193"/>
    </location>
</feature>
<evidence type="ECO:0000256" key="5">
    <source>
        <dbReference type="SAM" id="MobiDB-lite"/>
    </source>
</evidence>
<accession>A0A9Q0KH05</accession>
<comment type="caution">
    <text evidence="7">The sequence shown here is derived from an EMBL/GenBank/DDBJ whole genome shotgun (WGS) entry which is preliminary data.</text>
</comment>
<dbReference type="PANTHER" id="PTHR31314">
    <property type="entry name" value="MYB FAMILY TRANSCRIPTION FACTOR PHL7-LIKE"/>
    <property type="match status" value="1"/>
</dbReference>
<evidence type="ECO:0000313" key="8">
    <source>
        <dbReference type="Proteomes" id="UP001141806"/>
    </source>
</evidence>
<organism evidence="7 8">
    <name type="scientific">Protea cynaroides</name>
    <dbReference type="NCBI Taxonomy" id="273540"/>
    <lineage>
        <taxon>Eukaryota</taxon>
        <taxon>Viridiplantae</taxon>
        <taxon>Streptophyta</taxon>
        <taxon>Embryophyta</taxon>
        <taxon>Tracheophyta</taxon>
        <taxon>Spermatophyta</taxon>
        <taxon>Magnoliopsida</taxon>
        <taxon>Proteales</taxon>
        <taxon>Proteaceae</taxon>
        <taxon>Protea</taxon>
    </lineage>
</organism>
<keyword evidence="2" id="KW-0804">Transcription</keyword>
<dbReference type="FunFam" id="1.10.10.60:FF:000002">
    <property type="entry name" value="Myb family transcription factor"/>
    <property type="match status" value="1"/>
</dbReference>
<dbReference type="Gene3D" id="1.10.10.60">
    <property type="entry name" value="Homeodomain-like"/>
    <property type="match status" value="1"/>
</dbReference>